<gene>
    <name evidence="1" type="ORF">B0A77_07330</name>
</gene>
<reference evidence="1 2" key="1">
    <citation type="submission" date="2017-09" db="EMBL/GenBank/DDBJ databases">
        <title>Whole genomes of Flavobacteriaceae.</title>
        <authorList>
            <person name="Stine C."/>
            <person name="Li C."/>
            <person name="Tadesse D."/>
        </authorList>
    </citation>
    <scope>NUCLEOTIDE SEQUENCE [LARGE SCALE GENOMIC DNA]</scope>
    <source>
        <strain evidence="1 2">ATCC 35036</strain>
    </source>
</reference>
<dbReference type="EMBL" id="PCMW01000040">
    <property type="protein sequence ID" value="PDS24588.1"/>
    <property type="molecule type" value="Genomic_DNA"/>
</dbReference>
<dbReference type="Proteomes" id="UP000220828">
    <property type="component" value="Unassembled WGS sequence"/>
</dbReference>
<feature type="non-terminal residue" evidence="1">
    <location>
        <position position="1"/>
    </location>
</feature>
<protein>
    <submittedName>
        <fullName evidence="1">Uncharacterized protein</fullName>
    </submittedName>
</protein>
<accession>A0A2H3KDD9</accession>
<comment type="caution">
    <text evidence="1">The sequence shown here is derived from an EMBL/GenBank/DDBJ whole genome shotgun (WGS) entry which is preliminary data.</text>
</comment>
<evidence type="ECO:0000313" key="2">
    <source>
        <dbReference type="Proteomes" id="UP000220828"/>
    </source>
</evidence>
<name>A0A2H3KDD9_9FLAO</name>
<organism evidence="1 2">
    <name type="scientific">Flavobacterium branchiophilum</name>
    <dbReference type="NCBI Taxonomy" id="55197"/>
    <lineage>
        <taxon>Bacteria</taxon>
        <taxon>Pseudomonadati</taxon>
        <taxon>Bacteroidota</taxon>
        <taxon>Flavobacteriia</taxon>
        <taxon>Flavobacteriales</taxon>
        <taxon>Flavobacteriaceae</taxon>
        <taxon>Flavobacterium</taxon>
    </lineage>
</organism>
<dbReference type="RefSeq" id="WP_190304356.1">
    <property type="nucleotide sequence ID" value="NZ_PCMW01000040.1"/>
</dbReference>
<proteinExistence type="predicted"/>
<sequence>FINIGLTYINTGLSFISIGLTSIDIGLTFIFEVSGLCFDVKSADRDHCFGIVSLVGILTIQKTKYLKGFESAFLYFYQKLILILI</sequence>
<dbReference type="AlphaFoldDB" id="A0A2H3KDD9"/>
<evidence type="ECO:0000313" key="1">
    <source>
        <dbReference type="EMBL" id="PDS24588.1"/>
    </source>
</evidence>